<accession>A0A564Y838</accession>
<proteinExistence type="predicted"/>
<sequence>MAFLKTKDISGTPNAIFASPLIISPECLHGDIFYGLGLSCLMPEETTHLKLREIKEYAIVPLSSLFK</sequence>
<protein>
    <submittedName>
        <fullName evidence="1">Uncharacterized protein</fullName>
    </submittedName>
</protein>
<name>A0A564Y838_HYMDI</name>
<dbReference type="AlphaFoldDB" id="A0A564Y838"/>
<organism evidence="1 2">
    <name type="scientific">Hymenolepis diminuta</name>
    <name type="common">Rat tapeworm</name>
    <dbReference type="NCBI Taxonomy" id="6216"/>
    <lineage>
        <taxon>Eukaryota</taxon>
        <taxon>Metazoa</taxon>
        <taxon>Spiralia</taxon>
        <taxon>Lophotrochozoa</taxon>
        <taxon>Platyhelminthes</taxon>
        <taxon>Cestoda</taxon>
        <taxon>Eucestoda</taxon>
        <taxon>Cyclophyllidea</taxon>
        <taxon>Hymenolepididae</taxon>
        <taxon>Hymenolepis</taxon>
    </lineage>
</organism>
<dbReference type="Proteomes" id="UP000321570">
    <property type="component" value="Unassembled WGS sequence"/>
</dbReference>
<reference evidence="1 2" key="1">
    <citation type="submission" date="2019-07" db="EMBL/GenBank/DDBJ databases">
        <authorList>
            <person name="Jastrzebski P J."/>
            <person name="Paukszto L."/>
            <person name="Jastrzebski P J."/>
        </authorList>
    </citation>
    <scope>NUCLEOTIDE SEQUENCE [LARGE SCALE GENOMIC DNA]</scope>
    <source>
        <strain evidence="1 2">WMS-il1</strain>
    </source>
</reference>
<evidence type="ECO:0000313" key="2">
    <source>
        <dbReference type="Proteomes" id="UP000321570"/>
    </source>
</evidence>
<dbReference type="EMBL" id="CABIJS010000111">
    <property type="protein sequence ID" value="VUZ43346.1"/>
    <property type="molecule type" value="Genomic_DNA"/>
</dbReference>
<gene>
    <name evidence="1" type="ORF">WMSIL1_LOCUS3896</name>
</gene>
<evidence type="ECO:0000313" key="1">
    <source>
        <dbReference type="EMBL" id="VUZ43346.1"/>
    </source>
</evidence>
<keyword evidence="2" id="KW-1185">Reference proteome</keyword>